<evidence type="ECO:0000256" key="1">
    <source>
        <dbReference type="ARBA" id="ARBA00004442"/>
    </source>
</evidence>
<dbReference type="STRING" id="354355.SAMN05660816_01008"/>
<dbReference type="CDD" id="cd08977">
    <property type="entry name" value="SusD"/>
    <property type="match status" value="1"/>
</dbReference>
<evidence type="ECO:0000313" key="9">
    <source>
        <dbReference type="Proteomes" id="UP000192610"/>
    </source>
</evidence>
<keyword evidence="5" id="KW-0998">Cell outer membrane</keyword>
<dbReference type="AlphaFoldDB" id="A0A1V9EL47"/>
<dbReference type="EMBL" id="LVXG01000023">
    <property type="protein sequence ID" value="OQP46868.1"/>
    <property type="molecule type" value="Genomic_DNA"/>
</dbReference>
<evidence type="ECO:0008006" key="10">
    <source>
        <dbReference type="Google" id="ProtNLM"/>
    </source>
</evidence>
<feature type="domain" description="RagB/SusD" evidence="6">
    <location>
        <begin position="260"/>
        <end position="555"/>
    </location>
</feature>
<dbReference type="RefSeq" id="WP_081200875.1">
    <property type="nucleotide sequence ID" value="NZ_FOCZ01000002.1"/>
</dbReference>
<organism evidence="8 9">
    <name type="scientific">Niastella yeongjuensis</name>
    <dbReference type="NCBI Taxonomy" id="354355"/>
    <lineage>
        <taxon>Bacteria</taxon>
        <taxon>Pseudomonadati</taxon>
        <taxon>Bacteroidota</taxon>
        <taxon>Chitinophagia</taxon>
        <taxon>Chitinophagales</taxon>
        <taxon>Chitinophagaceae</taxon>
        <taxon>Niastella</taxon>
    </lineage>
</organism>
<accession>A0A1V9EL47</accession>
<evidence type="ECO:0000259" key="6">
    <source>
        <dbReference type="Pfam" id="PF07980"/>
    </source>
</evidence>
<dbReference type="Gene3D" id="1.25.40.390">
    <property type="match status" value="1"/>
</dbReference>
<dbReference type="Pfam" id="PF14322">
    <property type="entry name" value="SusD-like_3"/>
    <property type="match status" value="1"/>
</dbReference>
<evidence type="ECO:0000259" key="7">
    <source>
        <dbReference type="Pfam" id="PF14322"/>
    </source>
</evidence>
<dbReference type="Pfam" id="PF07980">
    <property type="entry name" value="SusD_RagB"/>
    <property type="match status" value="1"/>
</dbReference>
<comment type="subcellular location">
    <subcellularLocation>
        <location evidence="1">Cell outer membrane</location>
    </subcellularLocation>
</comment>
<dbReference type="InterPro" id="IPR033985">
    <property type="entry name" value="SusD-like_N"/>
</dbReference>
<evidence type="ECO:0000313" key="8">
    <source>
        <dbReference type="EMBL" id="OQP46868.1"/>
    </source>
</evidence>
<dbReference type="Proteomes" id="UP000192610">
    <property type="component" value="Unassembled WGS sequence"/>
</dbReference>
<dbReference type="InterPro" id="IPR012944">
    <property type="entry name" value="SusD_RagB_dom"/>
</dbReference>
<evidence type="ECO:0000256" key="2">
    <source>
        <dbReference type="ARBA" id="ARBA00006275"/>
    </source>
</evidence>
<dbReference type="PROSITE" id="PS51257">
    <property type="entry name" value="PROKAR_LIPOPROTEIN"/>
    <property type="match status" value="1"/>
</dbReference>
<reference evidence="9" key="1">
    <citation type="submission" date="2016-04" db="EMBL/GenBank/DDBJ databases">
        <authorList>
            <person name="Chen L."/>
            <person name="Zhuang W."/>
            <person name="Wang G."/>
        </authorList>
    </citation>
    <scope>NUCLEOTIDE SEQUENCE [LARGE SCALE GENOMIC DNA]</scope>
    <source>
        <strain evidence="9">17621</strain>
    </source>
</reference>
<keyword evidence="3" id="KW-0732">Signal</keyword>
<name>A0A1V9EL47_9BACT</name>
<evidence type="ECO:0000256" key="4">
    <source>
        <dbReference type="ARBA" id="ARBA00023136"/>
    </source>
</evidence>
<dbReference type="SUPFAM" id="SSF48452">
    <property type="entry name" value="TPR-like"/>
    <property type="match status" value="1"/>
</dbReference>
<dbReference type="InterPro" id="IPR011990">
    <property type="entry name" value="TPR-like_helical_dom_sf"/>
</dbReference>
<evidence type="ECO:0000256" key="5">
    <source>
        <dbReference type="ARBA" id="ARBA00023237"/>
    </source>
</evidence>
<gene>
    <name evidence="8" type="ORF">A4H97_04925</name>
</gene>
<dbReference type="GO" id="GO:0009279">
    <property type="term" value="C:cell outer membrane"/>
    <property type="evidence" value="ECO:0007669"/>
    <property type="project" value="UniProtKB-SubCell"/>
</dbReference>
<sequence length="555" mass="62425">MKCTSTIILIAGIIAGLTACNKSLDKVPLDSPSSASFYKDATEVEMGILGCYKSLNWELKTARPWPVMLDNCADISWNRSAHAVQDLGNGTATSTNGSAEVAWTQCYKSIGRANFLLDNIDRAKATLAEAYYRQVIAEARWVRAFNYFLLTEMFGDVPLVTKSISLEESNLERTSKADVVTFILNEMDESVADLPAFNTGNITGRATKVAAYALKARVALYNGQWQPAADAANAARAIGHYGLYADYSNLFNYTGEYCKEQIFSLQYTKGVLTHSNSNFLSSRLAGGVANEVPTQQMVDSYECTDGLTIDKSPLYNTAKPFEKRDPRLAMSIVLPGSTYYGYQFETHPDSLKVWNYNVTPAVRVSNTDATNQYATFTGYMWRKWTDIKDMKDDENCEGDIVIMRYAELLLIYAEAKIEANQIDESVYKALDSVRTRVGMPVVPRGQTQDYMRSLVRRERKVELANEGHRLFDIRRWKIAEQVMKGPRYGRSRTAWLNTAPVLDANSTPDYSNVSNTSIMRVIENMVFNPKRDYLWPVPNIEVLTTKGLVKQNDNW</sequence>
<proteinExistence type="inferred from homology"/>
<feature type="domain" description="SusD-like N-terminal" evidence="7">
    <location>
        <begin position="70"/>
        <end position="220"/>
    </location>
</feature>
<dbReference type="OrthoDB" id="621018at2"/>
<keyword evidence="4" id="KW-0472">Membrane</keyword>
<evidence type="ECO:0000256" key="3">
    <source>
        <dbReference type="ARBA" id="ARBA00022729"/>
    </source>
</evidence>
<protein>
    <recommendedName>
        <fullName evidence="10">Carbohydrate-binding protein SusD</fullName>
    </recommendedName>
</protein>
<comment type="caution">
    <text evidence="8">The sequence shown here is derived from an EMBL/GenBank/DDBJ whole genome shotgun (WGS) entry which is preliminary data.</text>
</comment>
<keyword evidence="9" id="KW-1185">Reference proteome</keyword>
<comment type="similarity">
    <text evidence="2">Belongs to the SusD family.</text>
</comment>